<dbReference type="InterPro" id="IPR046167">
    <property type="entry name" value="DUF6169"/>
</dbReference>
<dbReference type="EMBL" id="AP035785">
    <property type="protein sequence ID" value="BFO70245.1"/>
    <property type="molecule type" value="Genomic_DNA"/>
</dbReference>
<accession>A0AB33IVY7</accession>
<organism evidence="1">
    <name type="scientific">Prevotella sp. GTC17253</name>
    <dbReference type="NCBI Taxonomy" id="3236793"/>
    <lineage>
        <taxon>Bacteria</taxon>
        <taxon>Pseudomonadati</taxon>
        <taxon>Bacteroidota</taxon>
        <taxon>Bacteroidia</taxon>
        <taxon>Bacteroidales</taxon>
        <taxon>Prevotellaceae</taxon>
        <taxon>Prevotella</taxon>
    </lineage>
</organism>
<evidence type="ECO:0000313" key="1">
    <source>
        <dbReference type="EMBL" id="BFO70245.1"/>
    </source>
</evidence>
<dbReference type="Pfam" id="PF19666">
    <property type="entry name" value="DUF6169"/>
    <property type="match status" value="1"/>
</dbReference>
<protein>
    <submittedName>
        <fullName evidence="1">Uncharacterized protein</fullName>
    </submittedName>
</protein>
<dbReference type="AlphaFoldDB" id="A0AB33IVY7"/>
<reference evidence="1" key="1">
    <citation type="submission" date="2024-07" db="EMBL/GenBank/DDBJ databases">
        <title>Complete genome sequence of Prevotella sp. YM-2024 GTC17253.</title>
        <authorList>
            <person name="Hayashi M."/>
            <person name="Muto Y."/>
            <person name="Tanaka K."/>
            <person name="Niwa H."/>
        </authorList>
    </citation>
    <scope>NUCLEOTIDE SEQUENCE</scope>
    <source>
        <strain evidence="1">GTC17253</strain>
    </source>
</reference>
<name>A0AB33IVY7_9BACT</name>
<sequence>MKPLDISAINLNAPYSVWNVADYYYFRTKHGAIYKIGFMDDDTIWESGAYQFIIVNENNTPSPNDPKLRETIFCIIEDFFKANPEILLYLCETGDGKQASRNRLFIRWFREYAQKHLYYFDTVEMEADGIENFAAIIVQKTNPKLNEIVEVFNHVVNTLNDKPE</sequence>
<proteinExistence type="predicted"/>
<gene>
    <name evidence="1" type="ORF">GTC17253_02110</name>
</gene>